<dbReference type="SUPFAM" id="SSF54695">
    <property type="entry name" value="POZ domain"/>
    <property type="match status" value="1"/>
</dbReference>
<dbReference type="AlphaFoldDB" id="A0A8H4BDM5"/>
<protein>
    <recommendedName>
        <fullName evidence="4">BTB domain-containing protein</fullName>
    </recommendedName>
</protein>
<dbReference type="SUPFAM" id="SSF117281">
    <property type="entry name" value="Kelch motif"/>
    <property type="match status" value="1"/>
</dbReference>
<dbReference type="Pfam" id="PF00651">
    <property type="entry name" value="BTB"/>
    <property type="match status" value="1"/>
</dbReference>
<dbReference type="Gene3D" id="2.120.10.80">
    <property type="entry name" value="Kelch-type beta propeller"/>
    <property type="match status" value="1"/>
</dbReference>
<feature type="region of interest" description="Disordered" evidence="3">
    <location>
        <begin position="129"/>
        <end position="158"/>
    </location>
</feature>
<organism evidence="5 6">
    <name type="scientific">Mucor circinelloides f. lusitanicus</name>
    <name type="common">Mucor racemosus var. lusitanicus</name>
    <dbReference type="NCBI Taxonomy" id="29924"/>
    <lineage>
        <taxon>Eukaryota</taxon>
        <taxon>Fungi</taxon>
        <taxon>Fungi incertae sedis</taxon>
        <taxon>Mucoromycota</taxon>
        <taxon>Mucoromycotina</taxon>
        <taxon>Mucoromycetes</taxon>
        <taxon>Mucorales</taxon>
        <taxon>Mucorineae</taxon>
        <taxon>Mucoraceae</taxon>
        <taxon>Mucor</taxon>
    </lineage>
</organism>
<gene>
    <name evidence="5" type="ORF">FB192DRAFT_1133186</name>
</gene>
<feature type="compositionally biased region" description="Low complexity" evidence="3">
    <location>
        <begin position="725"/>
        <end position="750"/>
    </location>
</feature>
<sequence length="771" mass="85504">MVTAMAPNIASMNNNSNGGNNSSSAMGRQSIADLTTSIKSTKGDVPPPLVGASTTIIGDNIYVFGGRVASTRQMTNHLYILHLPTLVWVRHIAPPDSASAPVPRYFHSASTYLDRYIVVFGGMGNTAGNKRARQLQQQQQQPQQQQQQQQQQHMSNGDEQLSAMDDVSMFDIDTMCWIEINVLPSIFTPQARYAHLSTVWDSSKLVVMGGQDIANQHINEINVFDLKEMAWVHGGPMNGPYDAYRAVAFCPLSNANNTNAFGSKGSFDYFWNTPQSDESQQQQQQQTTAPPVCVYSNYNFNDLTRELQSFYPMKSAHAVEFRNHAAEMTGSLLPPGLRFPTGQLVGQYFVVSGTFLSSTKRGFQVWALNLTNLTWSHIDTSSNLSNGSWNRGLLSNQKYYVLGHGQRDLKDDYSYRRTNFDHIATIDLEAYGIYCLPHSTCSSVAQELGLSMLNEPSITDLTIWTSDQMAIPVNSIILAERWPGFAQLLQGQNTTAAIAAKATTDILQTQKKQLLFPESYSVTLAFLQYIYSDHLITAQQHQPQILCRLLILADMYKMSRLLELTTYALHQLLTISTASMVYETAALTFQSALQIRALRIMINAKRMLLGQQSPHSKEPPSTPHHNANPHQQLQQSLSSPTQQNYEQFHHQVEFTSFSAATSPSTSTPTGSLFSDEPPSPMSFASSVPSSQSHAGFRRLQQQQQMVPPSPVEKFNRYMPNSPAMKSPVISSKMSPSNSSSSPGAPASNAKTARKQGYFDYSIGGKYLTAFQ</sequence>
<dbReference type="PANTHER" id="PTHR43503">
    <property type="entry name" value="MCG48959-RELATED"/>
    <property type="match status" value="1"/>
</dbReference>
<evidence type="ECO:0000313" key="6">
    <source>
        <dbReference type="Proteomes" id="UP000469890"/>
    </source>
</evidence>
<keyword evidence="2" id="KW-0677">Repeat</keyword>
<feature type="region of interest" description="Disordered" evidence="3">
    <location>
        <begin position="610"/>
        <end position="643"/>
    </location>
</feature>
<dbReference type="Proteomes" id="UP000469890">
    <property type="component" value="Unassembled WGS sequence"/>
</dbReference>
<dbReference type="PANTHER" id="PTHR43503:SF2">
    <property type="entry name" value="NEGATIVE REGULATOR OF SPORULATION MDS3-RELATED"/>
    <property type="match status" value="1"/>
</dbReference>
<dbReference type="GO" id="GO:0005739">
    <property type="term" value="C:mitochondrion"/>
    <property type="evidence" value="ECO:0007669"/>
    <property type="project" value="TreeGrafter"/>
</dbReference>
<feature type="compositionally biased region" description="Low complexity" evidence="3">
    <location>
        <begin position="681"/>
        <end position="692"/>
    </location>
</feature>
<dbReference type="InterPro" id="IPR000210">
    <property type="entry name" value="BTB/POZ_dom"/>
</dbReference>
<evidence type="ECO:0000313" key="5">
    <source>
        <dbReference type="EMBL" id="KAF1800339.1"/>
    </source>
</evidence>
<name>A0A8H4BDM5_MUCCL</name>
<dbReference type="GO" id="GO:0005829">
    <property type="term" value="C:cytosol"/>
    <property type="evidence" value="ECO:0007669"/>
    <property type="project" value="TreeGrafter"/>
</dbReference>
<feature type="compositionally biased region" description="Low complexity" evidence="3">
    <location>
        <begin position="659"/>
        <end position="669"/>
    </location>
</feature>
<evidence type="ECO:0000256" key="1">
    <source>
        <dbReference type="ARBA" id="ARBA00022441"/>
    </source>
</evidence>
<dbReference type="GO" id="GO:0045454">
    <property type="term" value="P:cell redox homeostasis"/>
    <property type="evidence" value="ECO:0007669"/>
    <property type="project" value="TreeGrafter"/>
</dbReference>
<evidence type="ECO:0000256" key="3">
    <source>
        <dbReference type="SAM" id="MobiDB-lite"/>
    </source>
</evidence>
<proteinExistence type="predicted"/>
<comment type="caution">
    <text evidence="5">The sequence shown here is derived from an EMBL/GenBank/DDBJ whole genome shotgun (WGS) entry which is preliminary data.</text>
</comment>
<accession>A0A8H4BDM5</accession>
<feature type="domain" description="BTB" evidence="4">
    <location>
        <begin position="453"/>
        <end position="571"/>
    </location>
</feature>
<dbReference type="Gene3D" id="3.30.710.10">
    <property type="entry name" value="Potassium Channel Kv1.1, Chain A"/>
    <property type="match status" value="1"/>
</dbReference>
<keyword evidence="1" id="KW-0880">Kelch repeat</keyword>
<feature type="region of interest" description="Disordered" evidence="3">
    <location>
        <begin position="1"/>
        <end position="27"/>
    </location>
</feature>
<evidence type="ECO:0000259" key="4">
    <source>
        <dbReference type="Pfam" id="PF00651"/>
    </source>
</evidence>
<dbReference type="InterPro" id="IPR015915">
    <property type="entry name" value="Kelch-typ_b-propeller"/>
</dbReference>
<evidence type="ECO:0000256" key="2">
    <source>
        <dbReference type="ARBA" id="ARBA00022737"/>
    </source>
</evidence>
<feature type="region of interest" description="Disordered" evidence="3">
    <location>
        <begin position="659"/>
        <end position="754"/>
    </location>
</feature>
<dbReference type="EMBL" id="JAAECE010000006">
    <property type="protein sequence ID" value="KAF1800339.1"/>
    <property type="molecule type" value="Genomic_DNA"/>
</dbReference>
<reference evidence="5 6" key="1">
    <citation type="submission" date="2019-09" db="EMBL/GenBank/DDBJ databases">
        <authorList>
            <consortium name="DOE Joint Genome Institute"/>
            <person name="Mondo S.J."/>
            <person name="Navarro-Mendoza M.I."/>
            <person name="Perez-Arques C."/>
            <person name="Panchal S."/>
            <person name="Nicolas F.E."/>
            <person name="Ganguly P."/>
            <person name="Pangilinan J."/>
            <person name="Grigoriev I."/>
            <person name="Heitman J."/>
            <person name="Sanya K."/>
            <person name="Garre V."/>
        </authorList>
    </citation>
    <scope>NUCLEOTIDE SEQUENCE [LARGE SCALE GENOMIC DNA]</scope>
    <source>
        <strain evidence="5 6">MU402</strain>
    </source>
</reference>
<feature type="compositionally biased region" description="Low complexity" evidence="3">
    <location>
        <begin position="631"/>
        <end position="643"/>
    </location>
</feature>
<feature type="compositionally biased region" description="Low complexity" evidence="3">
    <location>
        <begin position="134"/>
        <end position="152"/>
    </location>
</feature>
<dbReference type="InterPro" id="IPR011333">
    <property type="entry name" value="SKP1/BTB/POZ_sf"/>
</dbReference>
<dbReference type="Pfam" id="PF24681">
    <property type="entry name" value="Kelch_KLHDC2_KLHL20_DRC7"/>
    <property type="match status" value="1"/>
</dbReference>